<sequence>MRSLVYILSACAVIALAFWAYRENYLTQRAVAESERLQQEIGAARARLAVLRAEWAYLNRPDRLRSLAELNYDTLQLLPLGASQFGQVDQVGFPPEPARKPQFDLRNSVDVSGVEEGR</sequence>
<dbReference type="RefSeq" id="WP_175483254.1">
    <property type="nucleotide sequence ID" value="NZ_FODS01000018.1"/>
</dbReference>
<accession>A0A1H8U6L4</accession>
<organism evidence="2 3">
    <name type="scientific">Salinihabitans flavidus</name>
    <dbReference type="NCBI Taxonomy" id="569882"/>
    <lineage>
        <taxon>Bacteria</taxon>
        <taxon>Pseudomonadati</taxon>
        <taxon>Pseudomonadota</taxon>
        <taxon>Alphaproteobacteria</taxon>
        <taxon>Rhodobacterales</taxon>
        <taxon>Roseobacteraceae</taxon>
        <taxon>Salinihabitans</taxon>
    </lineage>
</organism>
<proteinExistence type="predicted"/>
<evidence type="ECO:0008006" key="4">
    <source>
        <dbReference type="Google" id="ProtNLM"/>
    </source>
</evidence>
<evidence type="ECO:0000313" key="3">
    <source>
        <dbReference type="Proteomes" id="UP000198893"/>
    </source>
</evidence>
<reference evidence="2 3" key="1">
    <citation type="submission" date="2016-10" db="EMBL/GenBank/DDBJ databases">
        <authorList>
            <person name="de Groot N.N."/>
        </authorList>
    </citation>
    <scope>NUCLEOTIDE SEQUENCE [LARGE SCALE GENOMIC DNA]</scope>
    <source>
        <strain evidence="2 3">DSM 27842</strain>
    </source>
</reference>
<keyword evidence="3" id="KW-1185">Reference proteome</keyword>
<dbReference type="EMBL" id="FODS01000018">
    <property type="protein sequence ID" value="SEO98910.1"/>
    <property type="molecule type" value="Genomic_DNA"/>
</dbReference>
<dbReference type="Proteomes" id="UP000198893">
    <property type="component" value="Unassembled WGS sequence"/>
</dbReference>
<feature type="region of interest" description="Disordered" evidence="1">
    <location>
        <begin position="89"/>
        <end position="118"/>
    </location>
</feature>
<evidence type="ECO:0000313" key="2">
    <source>
        <dbReference type="EMBL" id="SEO98910.1"/>
    </source>
</evidence>
<protein>
    <recommendedName>
        <fullName evidence="4">Cell division protein FtsL</fullName>
    </recommendedName>
</protein>
<dbReference type="STRING" id="569882.SAMN04490248_11868"/>
<name>A0A1H8U6L4_9RHOB</name>
<gene>
    <name evidence="2" type="ORF">SAMN04490248_11868</name>
</gene>
<dbReference type="AlphaFoldDB" id="A0A1H8U6L4"/>
<evidence type="ECO:0000256" key="1">
    <source>
        <dbReference type="SAM" id="MobiDB-lite"/>
    </source>
</evidence>